<dbReference type="InterPro" id="IPR007110">
    <property type="entry name" value="Ig-like_dom"/>
</dbReference>
<evidence type="ECO:0000259" key="11">
    <source>
        <dbReference type="PROSITE" id="PS50287"/>
    </source>
</evidence>
<dbReference type="SUPFAM" id="SSF48726">
    <property type="entry name" value="Immunoglobulin"/>
    <property type="match status" value="6"/>
</dbReference>
<dbReference type="FunFam" id="3.10.250.10:FF:000001">
    <property type="entry name" value="Lysyl oxidase 4 isoform X1"/>
    <property type="match status" value="1"/>
</dbReference>
<dbReference type="FunFam" id="3.10.250.10:FF:000006">
    <property type="entry name" value="neurotrypsin isoform X2"/>
    <property type="match status" value="1"/>
</dbReference>
<dbReference type="PROSITE" id="PS50240">
    <property type="entry name" value="TRYPSIN_DOM"/>
    <property type="match status" value="1"/>
</dbReference>
<dbReference type="InterPro" id="IPR003599">
    <property type="entry name" value="Ig_sub"/>
</dbReference>
<keyword evidence="2" id="KW-0732">Signal</keyword>
<dbReference type="CDD" id="cd00190">
    <property type="entry name" value="Tryp_SPc"/>
    <property type="match status" value="1"/>
</dbReference>
<dbReference type="InterPro" id="IPR001314">
    <property type="entry name" value="Peptidase_S1A"/>
</dbReference>
<dbReference type="SUPFAM" id="SSF56487">
    <property type="entry name" value="SRCR-like"/>
    <property type="match status" value="4"/>
</dbReference>
<protein>
    <submittedName>
        <fullName evidence="14">Uncharacterized protein LOC116302847</fullName>
    </submittedName>
</protein>
<feature type="domain" description="SRCR" evidence="11">
    <location>
        <begin position="290"/>
        <end position="390"/>
    </location>
</feature>
<dbReference type="InterPro" id="IPR036179">
    <property type="entry name" value="Ig-like_dom_sf"/>
</dbReference>
<evidence type="ECO:0000256" key="6">
    <source>
        <dbReference type="ARBA" id="ARBA00023157"/>
    </source>
</evidence>
<feature type="disulfide bond" evidence="8">
    <location>
        <begin position="359"/>
        <end position="369"/>
    </location>
</feature>
<dbReference type="PANTHER" id="PTHR48071:SF18">
    <property type="entry name" value="DELETED IN MALIGNANT BRAIN TUMORS 1 PROTEIN-RELATED"/>
    <property type="match status" value="1"/>
</dbReference>
<feature type="domain" description="SRCR" evidence="11">
    <location>
        <begin position="531"/>
        <end position="632"/>
    </location>
</feature>
<feature type="domain" description="Peptidase S1" evidence="10">
    <location>
        <begin position="1261"/>
        <end position="1506"/>
    </location>
</feature>
<keyword evidence="3" id="KW-0677">Repeat</keyword>
<accession>A0A6P8IMM2</accession>
<dbReference type="Pfam" id="PF00530">
    <property type="entry name" value="SRCR"/>
    <property type="match status" value="4"/>
</dbReference>
<dbReference type="Pfam" id="PF13895">
    <property type="entry name" value="Ig_2"/>
    <property type="match status" value="2"/>
</dbReference>
<feature type="domain" description="SRCR" evidence="11">
    <location>
        <begin position="409"/>
        <end position="509"/>
    </location>
</feature>
<dbReference type="Pfam" id="PF13927">
    <property type="entry name" value="Ig_3"/>
    <property type="match status" value="4"/>
</dbReference>
<name>A0A6P8IMM2_ACTTE</name>
<dbReference type="SMART" id="SM00409">
    <property type="entry name" value="IG"/>
    <property type="match status" value="7"/>
</dbReference>
<keyword evidence="5 9" id="KW-0720">Serine protease</keyword>
<dbReference type="PROSITE" id="PS00420">
    <property type="entry name" value="SRCR_1"/>
    <property type="match status" value="3"/>
</dbReference>
<feature type="domain" description="Ig-like" evidence="12">
    <location>
        <begin position="1160"/>
        <end position="1242"/>
    </location>
</feature>
<dbReference type="InterPro" id="IPR036772">
    <property type="entry name" value="SRCR-like_dom_sf"/>
</dbReference>
<dbReference type="InterPro" id="IPR001190">
    <property type="entry name" value="SRCR"/>
</dbReference>
<feature type="domain" description="Ig-like" evidence="12">
    <location>
        <begin position="915"/>
        <end position="975"/>
    </location>
</feature>
<feature type="disulfide bond" evidence="8">
    <location>
        <begin position="570"/>
        <end position="631"/>
    </location>
</feature>
<organism evidence="13 14">
    <name type="scientific">Actinia tenebrosa</name>
    <name type="common">Australian red waratah sea anemone</name>
    <dbReference type="NCBI Taxonomy" id="6105"/>
    <lineage>
        <taxon>Eukaryota</taxon>
        <taxon>Metazoa</taxon>
        <taxon>Cnidaria</taxon>
        <taxon>Anthozoa</taxon>
        <taxon>Hexacorallia</taxon>
        <taxon>Actiniaria</taxon>
        <taxon>Actiniidae</taxon>
        <taxon>Actinia</taxon>
    </lineage>
</organism>
<dbReference type="FunFam" id="2.40.10.10:FF:000003">
    <property type="entry name" value="Transmembrane serine protease 3"/>
    <property type="match status" value="1"/>
</dbReference>
<dbReference type="InParanoid" id="A0A6P8IMM2"/>
<evidence type="ECO:0000259" key="12">
    <source>
        <dbReference type="PROSITE" id="PS50835"/>
    </source>
</evidence>
<dbReference type="PROSITE" id="PS00134">
    <property type="entry name" value="TRYPSIN_HIS"/>
    <property type="match status" value="1"/>
</dbReference>
<dbReference type="PRINTS" id="PR00722">
    <property type="entry name" value="CHYMOTRYPSIN"/>
</dbReference>
<reference evidence="14" key="1">
    <citation type="submission" date="2025-08" db="UniProtKB">
        <authorList>
            <consortium name="RefSeq"/>
        </authorList>
    </citation>
    <scope>IDENTIFICATION</scope>
    <source>
        <tissue evidence="14">Tentacle</tissue>
    </source>
</reference>
<evidence type="ECO:0000256" key="7">
    <source>
        <dbReference type="ARBA" id="ARBA00023180"/>
    </source>
</evidence>
<feature type="disulfide bond" evidence="8">
    <location>
        <begin position="434"/>
        <end position="498"/>
    </location>
</feature>
<keyword evidence="7" id="KW-0325">Glycoprotein</keyword>
<evidence type="ECO:0000256" key="3">
    <source>
        <dbReference type="ARBA" id="ARBA00022737"/>
    </source>
</evidence>
<dbReference type="SMART" id="SM00202">
    <property type="entry name" value="SR"/>
    <property type="match status" value="4"/>
</dbReference>
<evidence type="ECO:0000313" key="13">
    <source>
        <dbReference type="Proteomes" id="UP000515163"/>
    </source>
</evidence>
<feature type="domain" description="Ig-like" evidence="12">
    <location>
        <begin position="980"/>
        <end position="1047"/>
    </location>
</feature>
<dbReference type="PROSITE" id="PS50835">
    <property type="entry name" value="IG_LIKE"/>
    <property type="match status" value="7"/>
</dbReference>
<evidence type="ECO:0000256" key="1">
    <source>
        <dbReference type="ARBA" id="ARBA00022670"/>
    </source>
</evidence>
<dbReference type="GO" id="GO:0006508">
    <property type="term" value="P:proteolysis"/>
    <property type="evidence" value="ECO:0007669"/>
    <property type="project" value="UniProtKB-KW"/>
</dbReference>
<feature type="domain" description="Ig-like" evidence="12">
    <location>
        <begin position="806"/>
        <end position="888"/>
    </location>
</feature>
<dbReference type="Gene3D" id="2.60.40.10">
    <property type="entry name" value="Immunoglobulins"/>
    <property type="match status" value="7"/>
</dbReference>
<feature type="disulfide bond" evidence="8">
    <location>
        <begin position="328"/>
        <end position="389"/>
    </location>
</feature>
<evidence type="ECO:0000256" key="4">
    <source>
        <dbReference type="ARBA" id="ARBA00022801"/>
    </source>
</evidence>
<feature type="disulfide bond" evidence="8">
    <location>
        <begin position="447"/>
        <end position="508"/>
    </location>
</feature>
<dbReference type="FunCoup" id="A0A6P8IMM2">
    <property type="interactions" value="61"/>
</dbReference>
<dbReference type="Gene3D" id="3.10.250.10">
    <property type="entry name" value="SRCR-like domain"/>
    <property type="match status" value="4"/>
</dbReference>
<dbReference type="GeneID" id="116302847"/>
<dbReference type="PANTHER" id="PTHR48071">
    <property type="entry name" value="SRCR DOMAIN-CONTAINING PROTEIN"/>
    <property type="match status" value="1"/>
</dbReference>
<comment type="caution">
    <text evidence="8">Lacks conserved residue(s) required for the propagation of feature annotation.</text>
</comment>
<keyword evidence="4 9" id="KW-0378">Hydrolase</keyword>
<dbReference type="Pfam" id="PF00089">
    <property type="entry name" value="Trypsin"/>
    <property type="match status" value="1"/>
</dbReference>
<dbReference type="InterPro" id="IPR001254">
    <property type="entry name" value="Trypsin_dom"/>
</dbReference>
<dbReference type="Gene3D" id="2.40.10.10">
    <property type="entry name" value="Trypsin-like serine proteases"/>
    <property type="match status" value="1"/>
</dbReference>
<dbReference type="InterPro" id="IPR013783">
    <property type="entry name" value="Ig-like_fold"/>
</dbReference>
<evidence type="ECO:0000256" key="2">
    <source>
        <dbReference type="ARBA" id="ARBA00022729"/>
    </source>
</evidence>
<feature type="domain" description="SRCR" evidence="11">
    <location>
        <begin position="147"/>
        <end position="247"/>
    </location>
</feature>
<keyword evidence="6 8" id="KW-1015">Disulfide bond</keyword>
<dbReference type="InterPro" id="IPR003598">
    <property type="entry name" value="Ig_sub2"/>
</dbReference>
<dbReference type="RefSeq" id="XP_031568094.1">
    <property type="nucleotide sequence ID" value="XM_031712234.1"/>
</dbReference>
<evidence type="ECO:0000256" key="9">
    <source>
        <dbReference type="RuleBase" id="RU363034"/>
    </source>
</evidence>
<dbReference type="KEGG" id="aten:116302847"/>
<dbReference type="PROSITE" id="PS50287">
    <property type="entry name" value="SRCR_2"/>
    <property type="match status" value="4"/>
</dbReference>
<sequence length="1507" mass="167146">MAKYKTIDFLVLVIFGLASAGIGLAFQWESSYTPNILHPGSSLTLRWSYTLTDREHQQATEFSLVVIEKERQIYSNQWQGIAVKIPFSWVKKKISQSSNIRLLQGQGAGIIFYNATDQDITRYRCTFLSGFSAPKKVIMPNIRVTIVRLVDSSRQSRGRVEIFHEGQWGSICYDGWDTRQAQVVCRMLGYPAALWHYGMRCYRDCSKIWLKNVRCNGNELSITQCDHGPWGVSNCSSGSRYAAVECQPLPVSTSSPYYTTRRPYTNWPTWRPYTTRYPYTANPSPGYNPVRLVNGNSPSMGRVEILHNGAWGTICDDSWGMDDARVICRMLGYSTVYRALGSAYFGRGRGMIWLDDVSCSGTEPTISHCRHQGWGVNNCDHSEDAGVMCAFSTWSPPLTGYTTSSYIYVRLVNGSLSSRGRVEVYYNSQWGTICDDGWDIRDARVVCRMLGYRDAYSAVGSAYFGSGSGKIWLDEVNCNGYESSISSCIHSSWGTHDCRHSEDAGVVCSTSTSIPMTSAIPPSVGNNTAAIRLAGFGSTSLMGRVEIYYNNQWGTICDDGWDINDARVVCRMLGNFTAARAVSSAYFGSGIGRIWLDDVNCVGNESSITQCGHRGWGVNNCGHSEDAGVVCQRPVPSKIHSISSTVYVRRGGYIYLYCYATGNPSPNVKWMRHNMTLATGISYARYRIFRALFFHAGTYKCVASNMFGSESNTTRVYVIQSPMNTIAYFNVSQGAAMIGEAVLIKCTTDAYPPATCDVYRYGNRLGNSGFIIPDVTLSDFGAYTCSCTNSIGSGNGTETLTLYENPTIQVIFPKTQNLSETGSFEIFCNATGNPLPKIYWFHSGNHSKRPVGFGNTLSISNSSLDDEGTYTCTADNRRKQAKENATVYLIYRISRITNPPKDATVSSDIYRRYYLYCNVTGIPKPNVTWFKVGKQTPVGGGAVLTLFARWNYSGIYECVAENGVGGAARARASYQVLHKPHSTQLKTNRDNNVVIGNAPITIICTTIANPPADHYDIFLGNKHLATSSSGLYVIPKAKAEDKGTYSCFPRNTVGSGANATMELHVFGALSIISAPQNTTGIEGRKVTLYCNASSSLYNVQLPAIIRWKKVGENDVHFPDGEKLVLEDVRPKDAGVYECDARNGIAFPDVARATVIVHYKPRNTKLTLSTGGVYIHVNESMSLVCNADAVPPAFNFRFYHRGVKIGESSSHMFNVSRVSSSSNGTYSCVAENSVGEGPTASITIKFTSCGRRTYKSSPQTRIVGGDPSHHGGWPWQVQMGGLLYGIFFPHWCGASIVNERWIVTAAHCVTRRRFGSYTVFKPKNLTITVGEYNLSRIDGTEQQIPVEKVLVHRQYNPTTIDYDIALLQLKRPMVFNAHVSPVCLPSFDFPPNTMCYVTGWGRTTMANRKSSIVLQEAEVPLMERNRCKYLLRRISTVTSRMRCNGYNGFPKSTCHGDSGGPLVCSRNGRWFLMGITSWGYRDCTDMRYPSVYADVLYFRDWILNTITA</sequence>
<feature type="disulfide bond" evidence="8">
    <location>
        <begin position="215"/>
        <end position="225"/>
    </location>
</feature>
<evidence type="ECO:0000256" key="5">
    <source>
        <dbReference type="ARBA" id="ARBA00022825"/>
    </source>
</evidence>
<proteinExistence type="predicted"/>
<evidence type="ECO:0000259" key="10">
    <source>
        <dbReference type="PROSITE" id="PS50240"/>
    </source>
</evidence>
<dbReference type="InterPro" id="IPR043504">
    <property type="entry name" value="Peptidase_S1_PA_chymotrypsin"/>
</dbReference>
<dbReference type="InterPro" id="IPR009003">
    <property type="entry name" value="Peptidase_S1_PA"/>
</dbReference>
<dbReference type="SUPFAM" id="SSF50494">
    <property type="entry name" value="Trypsin-like serine proteases"/>
    <property type="match status" value="1"/>
</dbReference>
<feature type="domain" description="Ig-like" evidence="12">
    <location>
        <begin position="636"/>
        <end position="717"/>
    </location>
</feature>
<dbReference type="CDD" id="cd00096">
    <property type="entry name" value="Ig"/>
    <property type="match status" value="2"/>
</dbReference>
<dbReference type="SMART" id="SM00020">
    <property type="entry name" value="Tryp_SPc"/>
    <property type="match status" value="1"/>
</dbReference>
<dbReference type="SMART" id="SM00408">
    <property type="entry name" value="IGc2"/>
    <property type="match status" value="7"/>
</dbReference>
<feature type="disulfide bond" evidence="8">
    <location>
        <begin position="185"/>
        <end position="246"/>
    </location>
</feature>
<dbReference type="InterPro" id="IPR033116">
    <property type="entry name" value="TRYPSIN_SER"/>
</dbReference>
<feature type="domain" description="Ig-like" evidence="12">
    <location>
        <begin position="722"/>
        <end position="801"/>
    </location>
</feature>
<feature type="disulfide bond" evidence="8">
    <location>
        <begin position="478"/>
        <end position="488"/>
    </location>
</feature>
<evidence type="ECO:0000313" key="14">
    <source>
        <dbReference type="RefSeq" id="XP_031568094.1"/>
    </source>
</evidence>
<dbReference type="GO" id="GO:0016020">
    <property type="term" value="C:membrane"/>
    <property type="evidence" value="ECO:0007669"/>
    <property type="project" value="InterPro"/>
</dbReference>
<keyword evidence="13" id="KW-1185">Reference proteome</keyword>
<keyword evidence="1 9" id="KW-0645">Protease</keyword>
<dbReference type="FunFam" id="3.10.250.10:FF:000011">
    <property type="entry name" value="Scavenger receptor class A member 5"/>
    <property type="match status" value="2"/>
</dbReference>
<feature type="disulfide bond" evidence="8">
    <location>
        <begin position="601"/>
        <end position="611"/>
    </location>
</feature>
<dbReference type="Proteomes" id="UP000515163">
    <property type="component" value="Unplaced"/>
</dbReference>
<dbReference type="OrthoDB" id="6088938at2759"/>
<dbReference type="InterPro" id="IPR018114">
    <property type="entry name" value="TRYPSIN_HIS"/>
</dbReference>
<feature type="disulfide bond" evidence="8">
    <location>
        <begin position="557"/>
        <end position="621"/>
    </location>
</feature>
<feature type="domain" description="Ig-like" evidence="12">
    <location>
        <begin position="1049"/>
        <end position="1156"/>
    </location>
</feature>
<feature type="disulfide bond" evidence="8">
    <location>
        <begin position="315"/>
        <end position="379"/>
    </location>
</feature>
<gene>
    <name evidence="14" type="primary">LOC116302847</name>
</gene>
<dbReference type="GO" id="GO:0004252">
    <property type="term" value="F:serine-type endopeptidase activity"/>
    <property type="evidence" value="ECO:0007669"/>
    <property type="project" value="InterPro"/>
</dbReference>
<dbReference type="PROSITE" id="PS00135">
    <property type="entry name" value="TRYPSIN_SER"/>
    <property type="match status" value="1"/>
</dbReference>
<evidence type="ECO:0000256" key="8">
    <source>
        <dbReference type="PROSITE-ProRule" id="PRU00196"/>
    </source>
</evidence>
<dbReference type="PRINTS" id="PR00258">
    <property type="entry name" value="SPERACTRCPTR"/>
</dbReference>